<keyword evidence="3" id="KW-1185">Reference proteome</keyword>
<keyword evidence="1" id="KW-0732">Signal</keyword>
<reference evidence="2" key="1">
    <citation type="submission" date="2019-05" db="EMBL/GenBank/DDBJ databases">
        <title>Annotation for the trematode Fasciolopsis buski.</title>
        <authorList>
            <person name="Choi Y.-J."/>
        </authorList>
    </citation>
    <scope>NUCLEOTIDE SEQUENCE</scope>
    <source>
        <strain evidence="2">HT</strain>
        <tissue evidence="2">Whole worm</tissue>
    </source>
</reference>
<feature type="signal peptide" evidence="1">
    <location>
        <begin position="1"/>
        <end position="29"/>
    </location>
</feature>
<feature type="chain" id="PRO_5034720541" evidence="1">
    <location>
        <begin position="30"/>
        <end position="75"/>
    </location>
</feature>
<evidence type="ECO:0000256" key="1">
    <source>
        <dbReference type="SAM" id="SignalP"/>
    </source>
</evidence>
<dbReference type="InterPro" id="IPR011992">
    <property type="entry name" value="EF-hand-dom_pair"/>
</dbReference>
<name>A0A8E0VM69_9TREM</name>
<proteinExistence type="predicted"/>
<dbReference type="SUPFAM" id="SSF47473">
    <property type="entry name" value="EF-hand"/>
    <property type="match status" value="1"/>
</dbReference>
<gene>
    <name evidence="2" type="ORF">FBUS_10545</name>
</gene>
<evidence type="ECO:0000313" key="2">
    <source>
        <dbReference type="EMBL" id="KAA0193648.1"/>
    </source>
</evidence>
<dbReference type="AlphaFoldDB" id="A0A8E0VM69"/>
<evidence type="ECO:0000313" key="3">
    <source>
        <dbReference type="Proteomes" id="UP000728185"/>
    </source>
</evidence>
<organism evidence="2 3">
    <name type="scientific">Fasciolopsis buskii</name>
    <dbReference type="NCBI Taxonomy" id="27845"/>
    <lineage>
        <taxon>Eukaryota</taxon>
        <taxon>Metazoa</taxon>
        <taxon>Spiralia</taxon>
        <taxon>Lophotrochozoa</taxon>
        <taxon>Platyhelminthes</taxon>
        <taxon>Trematoda</taxon>
        <taxon>Digenea</taxon>
        <taxon>Plagiorchiida</taxon>
        <taxon>Echinostomata</taxon>
        <taxon>Echinostomatoidea</taxon>
        <taxon>Fasciolidae</taxon>
        <taxon>Fasciolopsis</taxon>
    </lineage>
</organism>
<dbReference type="OrthoDB" id="269822at2759"/>
<dbReference type="EMBL" id="LUCM01004894">
    <property type="protein sequence ID" value="KAA0193648.1"/>
    <property type="molecule type" value="Genomic_DNA"/>
</dbReference>
<protein>
    <submittedName>
        <fullName evidence="2">Phosphoinositide phospholipase C</fullName>
    </submittedName>
</protein>
<dbReference type="Gene3D" id="1.10.238.10">
    <property type="entry name" value="EF-hand"/>
    <property type="match status" value="1"/>
</dbReference>
<accession>A0A8E0VM69</accession>
<sequence>MRNVVHTIGSHFVLTFLLDLLDLHQQTQRDPRLNEILYPFANKQTIKYIQENYETQDEFKNTDFMCFVFGNLLTD</sequence>
<comment type="caution">
    <text evidence="2">The sequence shown here is derived from an EMBL/GenBank/DDBJ whole genome shotgun (WGS) entry which is preliminary data.</text>
</comment>
<dbReference type="Proteomes" id="UP000728185">
    <property type="component" value="Unassembled WGS sequence"/>
</dbReference>